<evidence type="ECO:0000256" key="1">
    <source>
        <dbReference type="ARBA" id="ARBA00009437"/>
    </source>
</evidence>
<evidence type="ECO:0000256" key="3">
    <source>
        <dbReference type="ARBA" id="ARBA00023125"/>
    </source>
</evidence>
<dbReference type="PANTHER" id="PTHR30346">
    <property type="entry name" value="TRANSCRIPTIONAL DUAL REGULATOR HCAR-RELATED"/>
    <property type="match status" value="1"/>
</dbReference>
<evidence type="ECO:0000259" key="5">
    <source>
        <dbReference type="PROSITE" id="PS50931"/>
    </source>
</evidence>
<dbReference type="PANTHER" id="PTHR30346:SF0">
    <property type="entry name" value="HCA OPERON TRANSCRIPTIONAL ACTIVATOR HCAR"/>
    <property type="match status" value="1"/>
</dbReference>
<protein>
    <submittedName>
        <fullName evidence="6">LysR family transcriptional regulator</fullName>
    </submittedName>
</protein>
<dbReference type="Pfam" id="PF03466">
    <property type="entry name" value="LysR_substrate"/>
    <property type="match status" value="1"/>
</dbReference>
<comment type="similarity">
    <text evidence="1">Belongs to the LysR transcriptional regulatory family.</text>
</comment>
<dbReference type="Gene3D" id="1.10.10.10">
    <property type="entry name" value="Winged helix-like DNA-binding domain superfamily/Winged helix DNA-binding domain"/>
    <property type="match status" value="1"/>
</dbReference>
<dbReference type="GO" id="GO:0003677">
    <property type="term" value="F:DNA binding"/>
    <property type="evidence" value="ECO:0007669"/>
    <property type="project" value="UniProtKB-KW"/>
</dbReference>
<evidence type="ECO:0000256" key="4">
    <source>
        <dbReference type="ARBA" id="ARBA00023163"/>
    </source>
</evidence>
<evidence type="ECO:0000313" key="6">
    <source>
        <dbReference type="EMBL" id="MDT2809116.1"/>
    </source>
</evidence>
<dbReference type="GO" id="GO:0003700">
    <property type="term" value="F:DNA-binding transcription factor activity"/>
    <property type="evidence" value="ECO:0007669"/>
    <property type="project" value="InterPro"/>
</dbReference>
<sequence>MRIQQLAYLEKIVEKGSINEASKELFLSQPSLSNAVKDLEAEMGIQILRRHQSGVSLTTEGREFMIYARQILDQVNLLEGKYKAGAPRKQAFSVSAQHYAFVVHAFVELIREVDAAEYQFTLRETETLNILADLTAFKSELGILYLNKFNRQVMEKLFKDSDLEFHPLFTASPHVFVSRDNPLTRQSSVSLEDLADYPYLSYEQGDGDSFYFSEEILSTLHRKRQIKVSDRATIFNLMVGLKGYTISSGIISSELNDDKIVAIPLNVDDPIQLGWLKHRQLELSPLGERYLALLKNHIQGYGFAIEK</sequence>
<dbReference type="CDD" id="cd05466">
    <property type="entry name" value="PBP2_LTTR_substrate"/>
    <property type="match status" value="1"/>
</dbReference>
<dbReference type="PROSITE" id="PS50931">
    <property type="entry name" value="HTH_LYSR"/>
    <property type="match status" value="1"/>
</dbReference>
<dbReference type="SUPFAM" id="SSF46785">
    <property type="entry name" value="Winged helix' DNA-binding domain"/>
    <property type="match status" value="1"/>
</dbReference>
<evidence type="ECO:0000256" key="2">
    <source>
        <dbReference type="ARBA" id="ARBA00023015"/>
    </source>
</evidence>
<dbReference type="PRINTS" id="PR00039">
    <property type="entry name" value="HTHLYSR"/>
</dbReference>
<feature type="domain" description="HTH lysR-type" evidence="5">
    <location>
        <begin position="1"/>
        <end position="58"/>
    </location>
</feature>
<dbReference type="InterPro" id="IPR005119">
    <property type="entry name" value="LysR_subst-bd"/>
</dbReference>
<dbReference type="Proteomes" id="UP001256711">
    <property type="component" value="Unassembled WGS sequence"/>
</dbReference>
<dbReference type="FunFam" id="1.10.10.10:FF:000001">
    <property type="entry name" value="LysR family transcriptional regulator"/>
    <property type="match status" value="1"/>
</dbReference>
<organism evidence="6 7">
    <name type="scientific">Enterococcus asini</name>
    <dbReference type="NCBI Taxonomy" id="57732"/>
    <lineage>
        <taxon>Bacteria</taxon>
        <taxon>Bacillati</taxon>
        <taxon>Bacillota</taxon>
        <taxon>Bacilli</taxon>
        <taxon>Lactobacillales</taxon>
        <taxon>Enterococcaceae</taxon>
        <taxon>Enterococcus</taxon>
    </lineage>
</organism>
<dbReference type="Pfam" id="PF00126">
    <property type="entry name" value="HTH_1"/>
    <property type="match status" value="1"/>
</dbReference>
<dbReference type="InterPro" id="IPR000847">
    <property type="entry name" value="LysR_HTH_N"/>
</dbReference>
<keyword evidence="2" id="KW-0805">Transcription regulation</keyword>
<dbReference type="InterPro" id="IPR036388">
    <property type="entry name" value="WH-like_DNA-bd_sf"/>
</dbReference>
<dbReference type="InterPro" id="IPR036390">
    <property type="entry name" value="WH_DNA-bd_sf"/>
</dbReference>
<reference evidence="6" key="1">
    <citation type="submission" date="2023-03" db="EMBL/GenBank/DDBJ databases">
        <authorList>
            <person name="Shen W."/>
            <person name="Cai J."/>
        </authorList>
    </citation>
    <scope>NUCLEOTIDE SEQUENCE</scope>
    <source>
        <strain evidence="6">B226-2</strain>
    </source>
</reference>
<dbReference type="GO" id="GO:0032993">
    <property type="term" value="C:protein-DNA complex"/>
    <property type="evidence" value="ECO:0007669"/>
    <property type="project" value="TreeGrafter"/>
</dbReference>
<dbReference type="RefSeq" id="WP_311834862.1">
    <property type="nucleotide sequence ID" value="NZ_JARQBJ010000001.1"/>
</dbReference>
<proteinExistence type="inferred from homology"/>
<evidence type="ECO:0000313" key="7">
    <source>
        <dbReference type="Proteomes" id="UP001256711"/>
    </source>
</evidence>
<dbReference type="AlphaFoldDB" id="A0AAW8TUN3"/>
<dbReference type="SUPFAM" id="SSF53850">
    <property type="entry name" value="Periplasmic binding protein-like II"/>
    <property type="match status" value="1"/>
</dbReference>
<dbReference type="Gene3D" id="3.40.190.290">
    <property type="match status" value="1"/>
</dbReference>
<comment type="caution">
    <text evidence="6">The sequence shown here is derived from an EMBL/GenBank/DDBJ whole genome shotgun (WGS) entry which is preliminary data.</text>
</comment>
<name>A0AAW8TUN3_9ENTE</name>
<keyword evidence="4" id="KW-0804">Transcription</keyword>
<gene>
    <name evidence="6" type="ORF">P7H43_01240</name>
</gene>
<keyword evidence="3" id="KW-0238">DNA-binding</keyword>
<accession>A0AAW8TUN3</accession>
<dbReference type="EMBL" id="JARQBJ010000001">
    <property type="protein sequence ID" value="MDT2809116.1"/>
    <property type="molecule type" value="Genomic_DNA"/>
</dbReference>